<keyword evidence="1" id="KW-0812">Transmembrane</keyword>
<dbReference type="PANTHER" id="PTHR47481">
    <property type="match status" value="1"/>
</dbReference>
<evidence type="ECO:0000313" key="2">
    <source>
        <dbReference type="EMBL" id="TQD83918.1"/>
    </source>
</evidence>
<protein>
    <submittedName>
        <fullName evidence="2">Uncharacterized protein</fullName>
    </submittedName>
</protein>
<feature type="transmembrane region" description="Helical" evidence="1">
    <location>
        <begin position="178"/>
        <end position="198"/>
    </location>
</feature>
<evidence type="ECO:0000256" key="1">
    <source>
        <dbReference type="SAM" id="Phobius"/>
    </source>
</evidence>
<gene>
    <name evidence="2" type="ORF">C1H46_030530</name>
</gene>
<sequence>MLKIEFQTLQKGSDSINKFLSRLKSIRDQLLAAGEHISENDFIIVALSGLPREYAIIRTVILARENTILLKEFRVQLLILKGILRLRNILYLIRWLRCMLRVHLHRFFLIKGVHLHRFLLIKGILYLILNLMLMFHLKLLVLLLLVPIILPLFHRSIQLPIMLHLLHIMSHHHHLHHFRILLLLLDMALGILVLILLLDLNHRIICLLPRILFNQGLSMVVPKEILVVTNITKAEVIMEATSKDDGLVTLILVLLCNLSVRFVREGVTQLLTVFTEILHLLLISLNVKFVGNVDTLRWSVIIEAIMLIKAVVHLSHFSMILLFNSLQIHHLTHLFQDHPLPVLICKLWLPIL</sequence>
<accession>A0A540LBR2</accession>
<feature type="transmembrane region" description="Helical" evidence="1">
    <location>
        <begin position="139"/>
        <end position="157"/>
    </location>
</feature>
<comment type="caution">
    <text evidence="2">The sequence shown here is derived from an EMBL/GenBank/DDBJ whole genome shotgun (WGS) entry which is preliminary data.</text>
</comment>
<dbReference type="Pfam" id="PF14223">
    <property type="entry name" value="Retrotran_gag_2"/>
    <property type="match status" value="1"/>
</dbReference>
<dbReference type="Proteomes" id="UP000315295">
    <property type="component" value="Unassembled WGS sequence"/>
</dbReference>
<keyword evidence="1" id="KW-1133">Transmembrane helix</keyword>
<evidence type="ECO:0000313" key="3">
    <source>
        <dbReference type="Proteomes" id="UP000315295"/>
    </source>
</evidence>
<proteinExistence type="predicted"/>
<name>A0A540LBR2_MALBA</name>
<dbReference type="AlphaFoldDB" id="A0A540LBR2"/>
<reference evidence="2 3" key="1">
    <citation type="journal article" date="2019" name="G3 (Bethesda)">
        <title>Sequencing of a Wild Apple (Malus baccata) Genome Unravels the Differences Between Cultivated and Wild Apple Species Regarding Disease Resistance and Cold Tolerance.</title>
        <authorList>
            <person name="Chen X."/>
        </authorList>
    </citation>
    <scope>NUCLEOTIDE SEQUENCE [LARGE SCALE GENOMIC DNA]</scope>
    <source>
        <strain evidence="3">cv. Shandingzi</strain>
        <tissue evidence="2">Leaves</tissue>
    </source>
</reference>
<keyword evidence="3" id="KW-1185">Reference proteome</keyword>
<dbReference type="EMBL" id="VIEB01000660">
    <property type="protein sequence ID" value="TQD83918.1"/>
    <property type="molecule type" value="Genomic_DNA"/>
</dbReference>
<organism evidence="2 3">
    <name type="scientific">Malus baccata</name>
    <name type="common">Siberian crab apple</name>
    <name type="synonym">Pyrus baccata</name>
    <dbReference type="NCBI Taxonomy" id="106549"/>
    <lineage>
        <taxon>Eukaryota</taxon>
        <taxon>Viridiplantae</taxon>
        <taxon>Streptophyta</taxon>
        <taxon>Embryophyta</taxon>
        <taxon>Tracheophyta</taxon>
        <taxon>Spermatophyta</taxon>
        <taxon>Magnoliopsida</taxon>
        <taxon>eudicotyledons</taxon>
        <taxon>Gunneridae</taxon>
        <taxon>Pentapetalae</taxon>
        <taxon>rosids</taxon>
        <taxon>fabids</taxon>
        <taxon>Rosales</taxon>
        <taxon>Rosaceae</taxon>
        <taxon>Amygdaloideae</taxon>
        <taxon>Maleae</taxon>
        <taxon>Malus</taxon>
    </lineage>
</organism>
<dbReference type="PANTHER" id="PTHR47481:SF22">
    <property type="entry name" value="RETROTRANSPOSON GAG DOMAIN-CONTAINING PROTEIN"/>
    <property type="match status" value="1"/>
</dbReference>
<keyword evidence="1" id="KW-0472">Membrane</keyword>
<feature type="transmembrane region" description="Helical" evidence="1">
    <location>
        <begin position="114"/>
        <end position="133"/>
    </location>
</feature>